<dbReference type="PANTHER" id="PTHR13420:SF7">
    <property type="entry name" value="UPF0235 PROTEIN C15ORF40"/>
    <property type="match status" value="1"/>
</dbReference>
<dbReference type="SMART" id="SM01152">
    <property type="entry name" value="DUF167"/>
    <property type="match status" value="1"/>
</dbReference>
<dbReference type="OrthoDB" id="9800587at2"/>
<name>Q72CA9_NITV2</name>
<dbReference type="PaxDb" id="882-DVU_1374"/>
<dbReference type="KEGG" id="dvu:DVU_1374"/>
<dbReference type="PhylomeDB" id="Q72CA9"/>
<dbReference type="EnsemblBacteria" id="AAS95852">
    <property type="protein sequence ID" value="AAS95852"/>
    <property type="gene ID" value="DVU_1374"/>
</dbReference>
<dbReference type="STRING" id="882.DVU_1374"/>
<organism evidence="3 4">
    <name type="scientific">Nitratidesulfovibrio vulgaris (strain ATCC 29579 / DSM 644 / CCUG 34227 / NCIMB 8303 / VKM B-1760 / Hildenborough)</name>
    <name type="common">Desulfovibrio vulgaris</name>
    <dbReference type="NCBI Taxonomy" id="882"/>
    <lineage>
        <taxon>Bacteria</taxon>
        <taxon>Pseudomonadati</taxon>
        <taxon>Thermodesulfobacteriota</taxon>
        <taxon>Desulfovibrionia</taxon>
        <taxon>Desulfovibrionales</taxon>
        <taxon>Desulfovibrionaceae</taxon>
        <taxon>Nitratidesulfovibrio</taxon>
    </lineage>
</organism>
<dbReference type="HAMAP" id="MF_00634">
    <property type="entry name" value="UPF0235"/>
    <property type="match status" value="1"/>
</dbReference>
<proteinExistence type="inferred from homology"/>
<protein>
    <recommendedName>
        <fullName evidence="2">UPF0235 protein DVU_1374</fullName>
    </recommendedName>
</protein>
<evidence type="ECO:0000256" key="2">
    <source>
        <dbReference type="HAMAP-Rule" id="MF_00634"/>
    </source>
</evidence>
<dbReference type="AlphaFoldDB" id="Q72CA9"/>
<dbReference type="Pfam" id="PF02594">
    <property type="entry name" value="DUF167"/>
    <property type="match status" value="1"/>
</dbReference>
<comment type="similarity">
    <text evidence="1 2">Belongs to the UPF0235 family.</text>
</comment>
<dbReference type="PATRIC" id="fig|882.5.peg.1285"/>
<evidence type="ECO:0000313" key="3">
    <source>
        <dbReference type="EMBL" id="AAS95852.1"/>
    </source>
</evidence>
<dbReference type="eggNOG" id="COG1872">
    <property type="taxonomic scope" value="Bacteria"/>
</dbReference>
<gene>
    <name evidence="3" type="ordered locus">DVU_1374</name>
</gene>
<dbReference type="Proteomes" id="UP000002194">
    <property type="component" value="Chromosome"/>
</dbReference>
<reference evidence="3 4" key="1">
    <citation type="journal article" date="2004" name="Nat. Biotechnol.">
        <title>The genome sequence of the anaerobic, sulfate-reducing bacterium Desulfovibrio vulgaris Hildenborough.</title>
        <authorList>
            <person name="Heidelberg J.F."/>
            <person name="Seshadri R."/>
            <person name="Haveman S.A."/>
            <person name="Hemme C.L."/>
            <person name="Paulsen I.T."/>
            <person name="Kolonay J.F."/>
            <person name="Eisen J.A."/>
            <person name="Ward N."/>
            <person name="Methe B."/>
            <person name="Brinkac L.M."/>
            <person name="Daugherty S.C."/>
            <person name="Deboy R.T."/>
            <person name="Dodson R.J."/>
            <person name="Durkin A.S."/>
            <person name="Madupu R."/>
            <person name="Nelson W.C."/>
            <person name="Sullivan S.A."/>
            <person name="Fouts D."/>
            <person name="Haft D.H."/>
            <person name="Selengut J."/>
            <person name="Peterson J.D."/>
            <person name="Davidsen T.M."/>
            <person name="Zafar N."/>
            <person name="Zhou L."/>
            <person name="Radune D."/>
            <person name="Dimitrov G."/>
            <person name="Hance M."/>
            <person name="Tran K."/>
            <person name="Khouri H."/>
            <person name="Gill J."/>
            <person name="Utterback T.R."/>
            <person name="Feldblyum T.V."/>
            <person name="Wall J.D."/>
            <person name="Voordouw G."/>
            <person name="Fraser C.M."/>
        </authorList>
    </citation>
    <scope>NUCLEOTIDE SEQUENCE [LARGE SCALE GENOMIC DNA]</scope>
    <source>
        <strain evidence="4">ATCC 29579 / DSM 644 / NCIMB 8303 / VKM B-1760 / Hildenborough</strain>
    </source>
</reference>
<dbReference type="GO" id="GO:0005737">
    <property type="term" value="C:cytoplasm"/>
    <property type="evidence" value="ECO:0007669"/>
    <property type="project" value="TreeGrafter"/>
</dbReference>
<dbReference type="HOGENOM" id="CLU_130694_6_2_7"/>
<sequence length="106" mass="11653">MADRPAYVEAMGDGRWALLVWVQPGAKKDGLAGVADGRLRVRLSAPAVDNKANRGLERYMASLLGVRPARVSVASGQTSRRKRVVIESDAEPDWASLYETMQERNL</sequence>
<keyword evidence="4" id="KW-1185">Reference proteome</keyword>
<dbReference type="InterPro" id="IPR003746">
    <property type="entry name" value="DUF167"/>
</dbReference>
<dbReference type="InterPro" id="IPR036591">
    <property type="entry name" value="YggU-like_sf"/>
</dbReference>
<evidence type="ECO:0000256" key="1">
    <source>
        <dbReference type="ARBA" id="ARBA00010364"/>
    </source>
</evidence>
<dbReference type="PANTHER" id="PTHR13420">
    <property type="entry name" value="UPF0235 PROTEIN C15ORF40"/>
    <property type="match status" value="1"/>
</dbReference>
<dbReference type="SUPFAM" id="SSF69786">
    <property type="entry name" value="YggU-like"/>
    <property type="match status" value="1"/>
</dbReference>
<evidence type="ECO:0000313" key="4">
    <source>
        <dbReference type="Proteomes" id="UP000002194"/>
    </source>
</evidence>
<accession>Q72CA9</accession>
<dbReference type="RefSeq" id="WP_010938669.1">
    <property type="nucleotide sequence ID" value="NC_002937.3"/>
</dbReference>
<dbReference type="NCBIfam" id="TIGR00251">
    <property type="entry name" value="DUF167 family protein"/>
    <property type="match status" value="1"/>
</dbReference>
<dbReference type="Gene3D" id="3.30.1200.10">
    <property type="entry name" value="YggU-like"/>
    <property type="match status" value="1"/>
</dbReference>
<dbReference type="EMBL" id="AE017285">
    <property type="protein sequence ID" value="AAS95852.1"/>
    <property type="molecule type" value="Genomic_DNA"/>
</dbReference>